<feature type="transmembrane region" description="Helical" evidence="5">
    <location>
        <begin position="9"/>
        <end position="29"/>
    </location>
</feature>
<gene>
    <name evidence="7" type="ORF">KDK_30800</name>
</gene>
<protein>
    <submittedName>
        <fullName evidence="7">Peptide ABC transporter permease</fullName>
    </submittedName>
</protein>
<reference evidence="8" key="1">
    <citation type="submission" date="2018-12" db="EMBL/GenBank/DDBJ databases">
        <title>Tengunoibacter tsumagoiensis gen. nov., sp. nov., Dictyobacter kobayashii sp. nov., D. alpinus sp. nov., and D. joshuensis sp. nov. and description of Dictyobacteraceae fam. nov. within the order Ktedonobacterales isolated from Tengu-no-mugimeshi.</title>
        <authorList>
            <person name="Wang C.M."/>
            <person name="Zheng Y."/>
            <person name="Sakai Y."/>
            <person name="Toyoda A."/>
            <person name="Minakuchi Y."/>
            <person name="Abe K."/>
            <person name="Yokota A."/>
            <person name="Yabe S."/>
        </authorList>
    </citation>
    <scope>NUCLEOTIDE SEQUENCE [LARGE SCALE GENOMIC DNA]</scope>
    <source>
        <strain evidence="8">Uno11</strain>
    </source>
</reference>
<comment type="caution">
    <text evidence="7">The sequence shown here is derived from an EMBL/GenBank/DDBJ whole genome shotgun (WGS) entry which is preliminary data.</text>
</comment>
<dbReference type="CDD" id="cd06261">
    <property type="entry name" value="TM_PBP2"/>
    <property type="match status" value="1"/>
</dbReference>
<evidence type="ECO:0000256" key="5">
    <source>
        <dbReference type="RuleBase" id="RU363032"/>
    </source>
</evidence>
<dbReference type="GO" id="GO:0005886">
    <property type="term" value="C:plasma membrane"/>
    <property type="evidence" value="ECO:0007669"/>
    <property type="project" value="UniProtKB-SubCell"/>
</dbReference>
<keyword evidence="5" id="KW-0813">Transport</keyword>
<dbReference type="SUPFAM" id="SSF161098">
    <property type="entry name" value="MetI-like"/>
    <property type="match status" value="1"/>
</dbReference>
<dbReference type="RefSeq" id="WP_126551156.1">
    <property type="nucleotide sequence ID" value="NZ_BIFS01000001.1"/>
</dbReference>
<keyword evidence="8" id="KW-1185">Reference proteome</keyword>
<dbReference type="InterPro" id="IPR035906">
    <property type="entry name" value="MetI-like_sf"/>
</dbReference>
<feature type="transmembrane region" description="Helical" evidence="5">
    <location>
        <begin position="295"/>
        <end position="321"/>
    </location>
</feature>
<dbReference type="AlphaFoldDB" id="A0A402AJP6"/>
<dbReference type="Gene3D" id="1.10.3720.10">
    <property type="entry name" value="MetI-like"/>
    <property type="match status" value="1"/>
</dbReference>
<comment type="similarity">
    <text evidence="5">Belongs to the binding-protein-dependent transport system permease family.</text>
</comment>
<evidence type="ECO:0000259" key="6">
    <source>
        <dbReference type="PROSITE" id="PS50928"/>
    </source>
</evidence>
<feature type="transmembrane region" description="Helical" evidence="5">
    <location>
        <begin position="150"/>
        <end position="171"/>
    </location>
</feature>
<keyword evidence="3 5" id="KW-1133">Transmembrane helix</keyword>
<comment type="subcellular location">
    <subcellularLocation>
        <location evidence="5">Cell membrane</location>
        <topology evidence="5">Multi-pass membrane protein</topology>
    </subcellularLocation>
    <subcellularLocation>
        <location evidence="1">Membrane</location>
        <topology evidence="1">Multi-pass membrane protein</topology>
    </subcellularLocation>
</comment>
<dbReference type="OrthoDB" id="9769919at2"/>
<evidence type="ECO:0000256" key="2">
    <source>
        <dbReference type="ARBA" id="ARBA00022692"/>
    </source>
</evidence>
<dbReference type="PANTHER" id="PTHR43376:SF1">
    <property type="entry name" value="OLIGOPEPTIDE TRANSPORT SYSTEM PERMEASE PROTEIN"/>
    <property type="match status" value="1"/>
</dbReference>
<proteinExistence type="inferred from homology"/>
<keyword evidence="2 5" id="KW-0812">Transmembrane</keyword>
<evidence type="ECO:0000313" key="7">
    <source>
        <dbReference type="EMBL" id="GCE19280.1"/>
    </source>
</evidence>
<evidence type="ECO:0000256" key="3">
    <source>
        <dbReference type="ARBA" id="ARBA00022989"/>
    </source>
</evidence>
<dbReference type="Pfam" id="PF00528">
    <property type="entry name" value="BPD_transp_1"/>
    <property type="match status" value="1"/>
</dbReference>
<evidence type="ECO:0000256" key="4">
    <source>
        <dbReference type="ARBA" id="ARBA00023136"/>
    </source>
</evidence>
<dbReference type="GO" id="GO:0055085">
    <property type="term" value="P:transmembrane transport"/>
    <property type="evidence" value="ECO:0007669"/>
    <property type="project" value="InterPro"/>
</dbReference>
<evidence type="ECO:0000256" key="1">
    <source>
        <dbReference type="ARBA" id="ARBA00004141"/>
    </source>
</evidence>
<dbReference type="PANTHER" id="PTHR43376">
    <property type="entry name" value="OLIGOPEPTIDE TRANSPORT SYSTEM PERMEASE PROTEIN"/>
    <property type="match status" value="1"/>
</dbReference>
<keyword evidence="4 5" id="KW-0472">Membrane</keyword>
<dbReference type="InterPro" id="IPR000515">
    <property type="entry name" value="MetI-like"/>
</dbReference>
<feature type="transmembrane region" description="Helical" evidence="5">
    <location>
        <begin position="249"/>
        <end position="275"/>
    </location>
</feature>
<name>A0A402AJP6_9CHLR</name>
<organism evidence="7 8">
    <name type="scientific">Dictyobacter kobayashii</name>
    <dbReference type="NCBI Taxonomy" id="2014872"/>
    <lineage>
        <taxon>Bacteria</taxon>
        <taxon>Bacillati</taxon>
        <taxon>Chloroflexota</taxon>
        <taxon>Ktedonobacteria</taxon>
        <taxon>Ktedonobacterales</taxon>
        <taxon>Dictyobacteraceae</taxon>
        <taxon>Dictyobacter</taxon>
    </lineage>
</organism>
<evidence type="ECO:0000313" key="8">
    <source>
        <dbReference type="Proteomes" id="UP000287188"/>
    </source>
</evidence>
<dbReference type="PROSITE" id="PS50928">
    <property type="entry name" value="ABC_TM1"/>
    <property type="match status" value="1"/>
</dbReference>
<feature type="transmembrane region" description="Helical" evidence="5">
    <location>
        <begin position="191"/>
        <end position="213"/>
    </location>
</feature>
<dbReference type="EMBL" id="BIFS01000001">
    <property type="protein sequence ID" value="GCE19280.1"/>
    <property type="molecule type" value="Genomic_DNA"/>
</dbReference>
<feature type="transmembrane region" description="Helical" evidence="5">
    <location>
        <begin position="102"/>
        <end position="129"/>
    </location>
</feature>
<dbReference type="Proteomes" id="UP000287188">
    <property type="component" value="Unassembled WGS sequence"/>
</dbReference>
<sequence length="331" mass="36717">MRHLFRRIFFYLVAIWISITLNFFIPRLAPGNPAQAMLTRLERRGPISPAAEKALEAAFGVNTTDSIWIQYFKYLNNMLHGDFGISYVQYPIPVTSIIAQNIVWTIILGAVAVMISFLLGCLFGIVMAWKRGSILDTVLSPAMTFLSAIPYFWLALIILYFFGFTLNWFPFADGYDTTLDIGWSPDFIISAIYHAILPALTIVLSSIAGWMLVMRNSMITTLSEDYVLMANAKGLARGRVMFLYAARNAILPNVTGFALAIGSIVGGQLLTEIVFSYPGIGFSLLQAVQGQDYPLLQGIFLIIALAVLGANFIADLVYVALDPRVRQERSA</sequence>
<feature type="domain" description="ABC transmembrane type-1" evidence="6">
    <location>
        <begin position="102"/>
        <end position="314"/>
    </location>
</feature>
<accession>A0A402AJP6</accession>